<dbReference type="Gene3D" id="3.40.1190.10">
    <property type="entry name" value="Mur-like, catalytic domain"/>
    <property type="match status" value="1"/>
</dbReference>
<keyword evidence="16" id="KW-1185">Reference proteome</keyword>
<comment type="catalytic activity">
    <reaction evidence="10 11">
        <text>D-alanyl-D-alanine + UDP-N-acetyl-alpha-D-muramoyl-L-alanyl-gamma-D-glutamyl-meso-2,6-diaminopimelate + ATP = UDP-N-acetyl-alpha-D-muramoyl-L-alanyl-gamma-D-glutamyl-meso-2,6-diaminopimeloyl-D-alanyl-D-alanine + ADP + phosphate + H(+)</text>
        <dbReference type="Rhea" id="RHEA:28374"/>
        <dbReference type="ChEBI" id="CHEBI:15378"/>
        <dbReference type="ChEBI" id="CHEBI:30616"/>
        <dbReference type="ChEBI" id="CHEBI:43474"/>
        <dbReference type="ChEBI" id="CHEBI:57822"/>
        <dbReference type="ChEBI" id="CHEBI:61386"/>
        <dbReference type="ChEBI" id="CHEBI:83905"/>
        <dbReference type="ChEBI" id="CHEBI:456216"/>
        <dbReference type="EC" id="6.3.2.10"/>
    </reaction>
</comment>
<proteinExistence type="inferred from homology"/>
<sequence length="467" mass="47734">MIPMTLHEIAQAVGASPHDVPDPHALVTAPSAVDSREVVPGGLFAATIGARVDGHDHAAGAIANGAVAVLAARPVGVPALVVDDVQLAIGLLARHLLHHISPTVIGLTGSVGKTTTKDLLAQVLERHAPTVATDRSFNNELGLPLTVLRADATTRYLVLEMGAGRKGDLTYLTGLAPPRIGLVLNVGTAHVERMGAGPADVAQAKGELVEALPADGYALLNADDPYVIGMAGRTNARILLYGGSAQAQVRAEHVRLTDRARPAFMLVTPSGRAPVQLDLIGEHQVSNALAAAAAATALGLDVAEIADGLNAARRRSAGRLEIVERPDGVTVVNDAYNASPASMRAGLRAAKALAGTRRTVAVLGAMGQQADASRARHAEIGRLVADLRYDVLITVGAGDPHAMAEAARSAGHGVAVHTADDVTAALRLATALLEPGDVVFVKASSEIGLGACARALADAGPFPPITS</sequence>
<dbReference type="PANTHER" id="PTHR43024:SF1">
    <property type="entry name" value="UDP-N-ACETYLMURAMOYL-TRIPEPTIDE--D-ALANYL-D-ALANINE LIGASE"/>
    <property type="match status" value="1"/>
</dbReference>
<dbReference type="Pfam" id="PF02875">
    <property type="entry name" value="Mur_ligase_C"/>
    <property type="match status" value="1"/>
</dbReference>
<dbReference type="SUPFAM" id="SSF63418">
    <property type="entry name" value="MurE/MurF N-terminal domain"/>
    <property type="match status" value="1"/>
</dbReference>
<name>A0A4R4XGK7_9ACTN</name>
<evidence type="ECO:0000256" key="1">
    <source>
        <dbReference type="ARBA" id="ARBA00022490"/>
    </source>
</evidence>
<dbReference type="NCBIfam" id="TIGR01143">
    <property type="entry name" value="murF"/>
    <property type="match status" value="1"/>
</dbReference>
<evidence type="ECO:0000256" key="3">
    <source>
        <dbReference type="ARBA" id="ARBA00022618"/>
    </source>
</evidence>
<evidence type="ECO:0000256" key="10">
    <source>
        <dbReference type="HAMAP-Rule" id="MF_02019"/>
    </source>
</evidence>
<dbReference type="GO" id="GO:0005524">
    <property type="term" value="F:ATP binding"/>
    <property type="evidence" value="ECO:0007669"/>
    <property type="project" value="UniProtKB-UniRule"/>
</dbReference>
<dbReference type="EC" id="6.3.2.10" evidence="10 11"/>
<dbReference type="RefSeq" id="WP_132623631.1">
    <property type="nucleotide sequence ID" value="NZ_SMKQ01000370.1"/>
</dbReference>
<dbReference type="UniPathway" id="UPA00219"/>
<evidence type="ECO:0000259" key="14">
    <source>
        <dbReference type="Pfam" id="PF08245"/>
    </source>
</evidence>
<dbReference type="Pfam" id="PF01225">
    <property type="entry name" value="Mur_ligase"/>
    <property type="match status" value="1"/>
</dbReference>
<dbReference type="InterPro" id="IPR005863">
    <property type="entry name" value="UDP-N-AcMur_synth"/>
</dbReference>
<dbReference type="GO" id="GO:0008766">
    <property type="term" value="F:UDP-N-acetylmuramoylalanyl-D-glutamyl-2,6-diaminopimelate-D-alanyl-D-alanine ligase activity"/>
    <property type="evidence" value="ECO:0007669"/>
    <property type="project" value="RHEA"/>
</dbReference>
<dbReference type="OrthoDB" id="9800958at2"/>
<comment type="subcellular location">
    <subcellularLocation>
        <location evidence="10 11">Cytoplasm</location>
    </subcellularLocation>
</comment>
<feature type="domain" description="Mur ligase C-terminal" evidence="13">
    <location>
        <begin position="318"/>
        <end position="444"/>
    </location>
</feature>
<comment type="pathway">
    <text evidence="10 11">Cell wall biogenesis; peptidoglycan biosynthesis.</text>
</comment>
<keyword evidence="1 10" id="KW-0963">Cytoplasm</keyword>
<keyword evidence="3 10" id="KW-0132">Cell division</keyword>
<dbReference type="EMBL" id="SMKQ01000370">
    <property type="protein sequence ID" value="TDD29729.1"/>
    <property type="molecule type" value="Genomic_DNA"/>
</dbReference>
<evidence type="ECO:0000259" key="13">
    <source>
        <dbReference type="Pfam" id="PF02875"/>
    </source>
</evidence>
<dbReference type="Pfam" id="PF08245">
    <property type="entry name" value="Mur_ligase_M"/>
    <property type="match status" value="1"/>
</dbReference>
<gene>
    <name evidence="10" type="primary">murF</name>
    <name evidence="15" type="ORF">E1286_46295</name>
</gene>
<organism evidence="15 16">
    <name type="scientific">Nonomuraea terrae</name>
    <dbReference type="NCBI Taxonomy" id="2530383"/>
    <lineage>
        <taxon>Bacteria</taxon>
        <taxon>Bacillati</taxon>
        <taxon>Actinomycetota</taxon>
        <taxon>Actinomycetes</taxon>
        <taxon>Streptosporangiales</taxon>
        <taxon>Streptosporangiaceae</taxon>
        <taxon>Nonomuraea</taxon>
    </lineage>
</organism>
<dbReference type="InterPro" id="IPR004101">
    <property type="entry name" value="Mur_ligase_C"/>
</dbReference>
<keyword evidence="6 10" id="KW-0133">Cell shape</keyword>
<reference evidence="15 16" key="1">
    <citation type="submission" date="2019-03" db="EMBL/GenBank/DDBJ databases">
        <title>Draft genome sequences of novel Actinobacteria.</title>
        <authorList>
            <person name="Sahin N."/>
            <person name="Ay H."/>
            <person name="Saygin H."/>
        </authorList>
    </citation>
    <scope>NUCLEOTIDE SEQUENCE [LARGE SCALE GENOMIC DNA]</scope>
    <source>
        <strain evidence="15 16">CH32</strain>
    </source>
</reference>
<dbReference type="Proteomes" id="UP000295302">
    <property type="component" value="Unassembled WGS sequence"/>
</dbReference>
<protein>
    <recommendedName>
        <fullName evidence="10 11">UDP-N-acetylmuramoyl-tripeptide--D-alanyl-D-alanine ligase</fullName>
        <ecNumber evidence="10 11">6.3.2.10</ecNumber>
    </recommendedName>
    <alternativeName>
        <fullName evidence="10">D-alanyl-D-alanine-adding enzyme</fullName>
    </alternativeName>
</protein>
<accession>A0A4R4XGK7</accession>
<evidence type="ECO:0000256" key="2">
    <source>
        <dbReference type="ARBA" id="ARBA00022598"/>
    </source>
</evidence>
<dbReference type="InterPro" id="IPR036565">
    <property type="entry name" value="Mur-like_cat_sf"/>
</dbReference>
<keyword evidence="7 10" id="KW-0573">Peptidoglycan synthesis</keyword>
<dbReference type="GO" id="GO:0008360">
    <property type="term" value="P:regulation of cell shape"/>
    <property type="evidence" value="ECO:0007669"/>
    <property type="project" value="UniProtKB-KW"/>
</dbReference>
<keyword evidence="8 10" id="KW-0131">Cell cycle</keyword>
<dbReference type="GO" id="GO:0071555">
    <property type="term" value="P:cell wall organization"/>
    <property type="evidence" value="ECO:0007669"/>
    <property type="project" value="UniProtKB-KW"/>
</dbReference>
<dbReference type="GO" id="GO:0005737">
    <property type="term" value="C:cytoplasm"/>
    <property type="evidence" value="ECO:0007669"/>
    <property type="project" value="UniProtKB-SubCell"/>
</dbReference>
<keyword evidence="4 10" id="KW-0547">Nucleotide-binding</keyword>
<comment type="caution">
    <text evidence="15">The sequence shown here is derived from an EMBL/GenBank/DDBJ whole genome shotgun (WGS) entry which is preliminary data.</text>
</comment>
<dbReference type="GO" id="GO:0009252">
    <property type="term" value="P:peptidoglycan biosynthetic process"/>
    <property type="evidence" value="ECO:0007669"/>
    <property type="project" value="UniProtKB-UniRule"/>
</dbReference>
<feature type="domain" description="Mur ligase N-terminal catalytic" evidence="12">
    <location>
        <begin position="33"/>
        <end position="75"/>
    </location>
</feature>
<evidence type="ECO:0000256" key="11">
    <source>
        <dbReference type="RuleBase" id="RU004136"/>
    </source>
</evidence>
<dbReference type="InterPro" id="IPR035911">
    <property type="entry name" value="MurE/MurF_N"/>
</dbReference>
<dbReference type="InterPro" id="IPR013221">
    <property type="entry name" value="Mur_ligase_cen"/>
</dbReference>
<evidence type="ECO:0000313" key="15">
    <source>
        <dbReference type="EMBL" id="TDD29729.1"/>
    </source>
</evidence>
<dbReference type="SUPFAM" id="SSF53623">
    <property type="entry name" value="MurD-like peptide ligases, catalytic domain"/>
    <property type="match status" value="1"/>
</dbReference>
<evidence type="ECO:0000256" key="4">
    <source>
        <dbReference type="ARBA" id="ARBA00022741"/>
    </source>
</evidence>
<keyword evidence="9 10" id="KW-0961">Cell wall biogenesis/degradation</keyword>
<evidence type="ECO:0000256" key="8">
    <source>
        <dbReference type="ARBA" id="ARBA00023306"/>
    </source>
</evidence>
<comment type="similarity">
    <text evidence="10">Belongs to the MurCDEF family. MurF subfamily.</text>
</comment>
<evidence type="ECO:0000259" key="12">
    <source>
        <dbReference type="Pfam" id="PF01225"/>
    </source>
</evidence>
<dbReference type="HAMAP" id="MF_02019">
    <property type="entry name" value="MurF"/>
    <property type="match status" value="1"/>
</dbReference>
<dbReference type="GO" id="GO:0051301">
    <property type="term" value="P:cell division"/>
    <property type="evidence" value="ECO:0007669"/>
    <property type="project" value="UniProtKB-KW"/>
</dbReference>
<dbReference type="GO" id="GO:0047480">
    <property type="term" value="F:UDP-N-acetylmuramoyl-tripeptide-D-alanyl-D-alanine ligase activity"/>
    <property type="evidence" value="ECO:0007669"/>
    <property type="project" value="UniProtKB-UniRule"/>
</dbReference>
<evidence type="ECO:0000256" key="5">
    <source>
        <dbReference type="ARBA" id="ARBA00022840"/>
    </source>
</evidence>
<keyword evidence="2 10" id="KW-0436">Ligase</keyword>
<feature type="binding site" evidence="10">
    <location>
        <begin position="109"/>
        <end position="115"/>
    </location>
    <ligand>
        <name>ATP</name>
        <dbReference type="ChEBI" id="CHEBI:30616"/>
    </ligand>
</feature>
<dbReference type="InterPro" id="IPR000713">
    <property type="entry name" value="Mur_ligase_N"/>
</dbReference>
<dbReference type="AlphaFoldDB" id="A0A4R4XGK7"/>
<evidence type="ECO:0000256" key="6">
    <source>
        <dbReference type="ARBA" id="ARBA00022960"/>
    </source>
</evidence>
<dbReference type="PANTHER" id="PTHR43024">
    <property type="entry name" value="UDP-N-ACETYLMURAMOYL-TRIPEPTIDE--D-ALANYL-D-ALANINE LIGASE"/>
    <property type="match status" value="1"/>
</dbReference>
<evidence type="ECO:0000313" key="16">
    <source>
        <dbReference type="Proteomes" id="UP000295302"/>
    </source>
</evidence>
<keyword evidence="5 10" id="KW-0067">ATP-binding</keyword>
<dbReference type="Gene3D" id="3.40.1390.10">
    <property type="entry name" value="MurE/MurF, N-terminal domain"/>
    <property type="match status" value="1"/>
</dbReference>
<evidence type="ECO:0000256" key="9">
    <source>
        <dbReference type="ARBA" id="ARBA00023316"/>
    </source>
</evidence>
<dbReference type="SUPFAM" id="SSF53244">
    <property type="entry name" value="MurD-like peptide ligases, peptide-binding domain"/>
    <property type="match status" value="1"/>
</dbReference>
<comment type="function">
    <text evidence="10 11">Involved in cell wall formation. Catalyzes the final step in the synthesis of UDP-N-acetylmuramoyl-pentapeptide, the precursor of murein.</text>
</comment>
<feature type="domain" description="Mur ligase central" evidence="14">
    <location>
        <begin position="108"/>
        <end position="295"/>
    </location>
</feature>
<dbReference type="InterPro" id="IPR051046">
    <property type="entry name" value="MurCDEF_CellWall_CoF430Synth"/>
</dbReference>
<evidence type="ECO:0000256" key="7">
    <source>
        <dbReference type="ARBA" id="ARBA00022984"/>
    </source>
</evidence>
<dbReference type="InterPro" id="IPR036615">
    <property type="entry name" value="Mur_ligase_C_dom_sf"/>
</dbReference>
<dbReference type="Gene3D" id="3.90.190.20">
    <property type="entry name" value="Mur ligase, C-terminal domain"/>
    <property type="match status" value="1"/>
</dbReference>